<accession>A0A926HRB7</accession>
<evidence type="ECO:0000259" key="1">
    <source>
        <dbReference type="PROSITE" id="PS00282"/>
    </source>
</evidence>
<dbReference type="AlphaFoldDB" id="A0A926HRB7"/>
<name>A0A926HRB7_9FIRM</name>
<sequence>MAQVTCSVCQAQFDSRSMQVCPECHAYICNECAKTYGGYCENCYEDEDHFYWRQ</sequence>
<dbReference type="PROSITE" id="PS00282">
    <property type="entry name" value="KAZAL_1"/>
    <property type="match status" value="1"/>
</dbReference>
<dbReference type="InterPro" id="IPR002350">
    <property type="entry name" value="Kazal_dom"/>
</dbReference>
<evidence type="ECO:0000313" key="2">
    <source>
        <dbReference type="EMBL" id="MBC8532146.1"/>
    </source>
</evidence>
<organism evidence="2 3">
    <name type="scientific">Gehongia tenuis</name>
    <dbReference type="NCBI Taxonomy" id="2763655"/>
    <lineage>
        <taxon>Bacteria</taxon>
        <taxon>Bacillati</taxon>
        <taxon>Bacillota</taxon>
        <taxon>Clostridia</taxon>
        <taxon>Christensenellales</taxon>
        <taxon>Christensenellaceae</taxon>
        <taxon>Gehongia</taxon>
    </lineage>
</organism>
<evidence type="ECO:0000313" key="3">
    <source>
        <dbReference type="Proteomes" id="UP000623172"/>
    </source>
</evidence>
<dbReference type="RefSeq" id="WP_249317257.1">
    <property type="nucleotide sequence ID" value="NZ_JACRSR010000004.1"/>
</dbReference>
<dbReference type="EMBL" id="JACRSR010000004">
    <property type="protein sequence ID" value="MBC8532146.1"/>
    <property type="molecule type" value="Genomic_DNA"/>
</dbReference>
<protein>
    <recommendedName>
        <fullName evidence="1">Kazal-like domain-containing protein</fullName>
    </recommendedName>
</protein>
<proteinExistence type="predicted"/>
<comment type="caution">
    <text evidence="2">The sequence shown here is derived from an EMBL/GenBank/DDBJ whole genome shotgun (WGS) entry which is preliminary data.</text>
</comment>
<reference evidence="2" key="1">
    <citation type="submission" date="2020-08" db="EMBL/GenBank/DDBJ databases">
        <title>Genome public.</title>
        <authorList>
            <person name="Liu C."/>
            <person name="Sun Q."/>
        </authorList>
    </citation>
    <scope>NUCLEOTIDE SEQUENCE</scope>
    <source>
        <strain evidence="2">NSJ-53</strain>
    </source>
</reference>
<gene>
    <name evidence="2" type="ORF">H8696_09835</name>
</gene>
<feature type="domain" description="Kazal-like" evidence="1">
    <location>
        <begin position="21"/>
        <end position="43"/>
    </location>
</feature>
<dbReference type="Proteomes" id="UP000623172">
    <property type="component" value="Unassembled WGS sequence"/>
</dbReference>
<keyword evidence="3" id="KW-1185">Reference proteome</keyword>